<dbReference type="AlphaFoldDB" id="A0A9X3HGW4"/>
<dbReference type="Proteomes" id="UP001151309">
    <property type="component" value="Unassembled WGS sequence"/>
</dbReference>
<evidence type="ECO:0008006" key="4">
    <source>
        <dbReference type="Google" id="ProtNLM"/>
    </source>
</evidence>
<feature type="region of interest" description="Disordered" evidence="1">
    <location>
        <begin position="166"/>
        <end position="197"/>
    </location>
</feature>
<name>A0A9X3HGW4_9HYPH</name>
<protein>
    <recommendedName>
        <fullName evidence="4">Phage tail assembly chaperone</fullName>
    </recommendedName>
</protein>
<comment type="caution">
    <text evidence="2">The sequence shown here is derived from an EMBL/GenBank/DDBJ whole genome shotgun (WGS) entry which is preliminary data.</text>
</comment>
<dbReference type="EMBL" id="JAPZLT010000001">
    <property type="protein sequence ID" value="MCZ7907746.1"/>
    <property type="molecule type" value="Genomic_DNA"/>
</dbReference>
<proteinExistence type="predicted"/>
<gene>
    <name evidence="2" type="ORF">O9X94_00370</name>
</gene>
<accession>A0A9X3HGW4</accession>
<reference evidence="2" key="1">
    <citation type="submission" date="2022-12" db="EMBL/GenBank/DDBJ databases">
        <title>Draft genome sequences of 22 rhizogenic Agrobacterium biovar 1 strains, the causative agent of hairy root disease.</title>
        <authorList>
            <person name="Kim N."/>
            <person name="Vargas P."/>
            <person name="Rediers H."/>
        </authorList>
    </citation>
    <scope>NUCLEOTIDE SEQUENCE</scope>
    <source>
        <strain evidence="2">ST07.17.026</strain>
    </source>
</reference>
<evidence type="ECO:0000313" key="3">
    <source>
        <dbReference type="Proteomes" id="UP001151309"/>
    </source>
</evidence>
<dbReference type="RefSeq" id="WP_269830321.1">
    <property type="nucleotide sequence ID" value="NZ_JAPZLT010000001.1"/>
</dbReference>
<evidence type="ECO:0000313" key="2">
    <source>
        <dbReference type="EMBL" id="MCZ7907746.1"/>
    </source>
</evidence>
<keyword evidence="3" id="KW-1185">Reference proteome</keyword>
<sequence>MTYKRPAFEQVTITHGGNAVTLRPTLRAAVTLEAAFGFPALDRALAEGNFTIISEIIRATANSRADAAAFLSVHPEGPLSSFINAVRMPLAELVFMLRPAPAPANEKQAVPTPSSAKSVTWPIFYAHQFEQATGWLGWTPEQAWNATPTEIDRAYSGHIAKLKAIHGSGEDDKQASTKATDPEQAARNAEAGLDPEFDRAGLRALKAKIAGGSA</sequence>
<organism evidence="2 3">
    <name type="scientific">Agrobacterium leguminum</name>
    <dbReference type="NCBI Taxonomy" id="2792015"/>
    <lineage>
        <taxon>Bacteria</taxon>
        <taxon>Pseudomonadati</taxon>
        <taxon>Pseudomonadota</taxon>
        <taxon>Alphaproteobacteria</taxon>
        <taxon>Hyphomicrobiales</taxon>
        <taxon>Rhizobiaceae</taxon>
        <taxon>Rhizobium/Agrobacterium group</taxon>
        <taxon>Agrobacterium</taxon>
    </lineage>
</organism>
<evidence type="ECO:0000256" key="1">
    <source>
        <dbReference type="SAM" id="MobiDB-lite"/>
    </source>
</evidence>